<reference evidence="2 3" key="1">
    <citation type="submission" date="2017-12" db="EMBL/GenBank/DDBJ databases">
        <title>High-resolution comparative analysis of great ape genomes.</title>
        <authorList>
            <person name="Pollen A."/>
            <person name="Hastie A."/>
            <person name="Hormozdiari F."/>
            <person name="Dougherty M."/>
            <person name="Liu R."/>
            <person name="Chaisson M."/>
            <person name="Hoppe E."/>
            <person name="Hill C."/>
            <person name="Pang A."/>
            <person name="Hillier L."/>
            <person name="Baker C."/>
            <person name="Armstrong J."/>
            <person name="Shendure J."/>
            <person name="Paten B."/>
            <person name="Wilson R."/>
            <person name="Chao H."/>
            <person name="Schneider V."/>
            <person name="Ventura M."/>
            <person name="Kronenberg Z."/>
            <person name="Murali S."/>
            <person name="Gordon D."/>
            <person name="Cantsilieris S."/>
            <person name="Munson K."/>
            <person name="Nelson B."/>
            <person name="Raja A."/>
            <person name="Underwood J."/>
            <person name="Diekhans M."/>
            <person name="Fiddes I."/>
            <person name="Haussler D."/>
            <person name="Eichler E."/>
        </authorList>
    </citation>
    <scope>NUCLEOTIDE SEQUENCE [LARGE SCALE GENOMIC DNA]</scope>
    <source>
        <strain evidence="2">Yerkes chimp pedigree #C0471</strain>
    </source>
</reference>
<evidence type="ECO:0000313" key="2">
    <source>
        <dbReference type="EMBL" id="PNI37379.1"/>
    </source>
</evidence>
<evidence type="ECO:0000256" key="1">
    <source>
        <dbReference type="SAM" id="MobiDB-lite"/>
    </source>
</evidence>
<gene>
    <name evidence="2" type="ORF">CK820_G0036945</name>
</gene>
<feature type="region of interest" description="Disordered" evidence="1">
    <location>
        <begin position="1"/>
        <end position="74"/>
    </location>
</feature>
<proteinExistence type="predicted"/>
<feature type="compositionally biased region" description="Low complexity" evidence="1">
    <location>
        <begin position="21"/>
        <end position="30"/>
    </location>
</feature>
<comment type="caution">
    <text evidence="2">The sequence shown here is derived from an EMBL/GenBank/DDBJ whole genome shotgun (WGS) entry which is preliminary data.</text>
</comment>
<sequence length="74" mass="7489">MGEKPGTRVFKKSSPNCKPLAAEAAQPEPATGLGGAGLGPQARPQRRRPKASHVPVALLGANPSSPCTWASGTS</sequence>
<dbReference type="Proteomes" id="UP000236370">
    <property type="component" value="Unassembled WGS sequence"/>
</dbReference>
<protein>
    <submittedName>
        <fullName evidence="2">ARRB2 isoform 18</fullName>
    </submittedName>
</protein>
<evidence type="ECO:0000313" key="3">
    <source>
        <dbReference type="Proteomes" id="UP000236370"/>
    </source>
</evidence>
<organism evidence="2 3">
    <name type="scientific">Pan troglodytes</name>
    <name type="common">Chimpanzee</name>
    <dbReference type="NCBI Taxonomy" id="9598"/>
    <lineage>
        <taxon>Eukaryota</taxon>
        <taxon>Metazoa</taxon>
        <taxon>Chordata</taxon>
        <taxon>Craniata</taxon>
        <taxon>Vertebrata</taxon>
        <taxon>Euteleostomi</taxon>
        <taxon>Mammalia</taxon>
        <taxon>Eutheria</taxon>
        <taxon>Euarchontoglires</taxon>
        <taxon>Primates</taxon>
        <taxon>Haplorrhini</taxon>
        <taxon>Catarrhini</taxon>
        <taxon>Hominidae</taxon>
        <taxon>Pan</taxon>
    </lineage>
</organism>
<feature type="compositionally biased region" description="Polar residues" evidence="1">
    <location>
        <begin position="62"/>
        <end position="74"/>
    </location>
</feature>
<dbReference type="EMBL" id="NBAG03000347">
    <property type="protein sequence ID" value="PNI37379.1"/>
    <property type="molecule type" value="Genomic_DNA"/>
</dbReference>
<accession>A0A2J8KQT1</accession>
<name>A0A2J8KQT1_PANTR</name>
<dbReference type="AlphaFoldDB" id="A0A2J8KQT1"/>